<proteinExistence type="predicted"/>
<sequence length="200" mass="21382">MTDIIPQLSLPPCILCSSITGNTRFLADALAGATGAPVFPTGHPPLLDHAGTLLLGFWVRRGLPDSRSLRLWQGIRGKRVFFFGTHGTRPGSDHSRQCLAAARRLLQDNGNEVLGGFFCQGRVNPRLVALAGKPGHHPMTPARAARLAEAARHPDGADRQALVRCWDRCRQGLPLPGADAAGELDGGHFFAWSAGTGRLS</sequence>
<gene>
    <name evidence="2" type="ORF">HF854_03775</name>
</gene>
<comment type="caution">
    <text evidence="2">The sequence shown here is derived from an EMBL/GenBank/DDBJ whole genome shotgun (WGS) entry which is preliminary data.</text>
</comment>
<accession>A0A848CBG7</accession>
<dbReference type="RefSeq" id="WP_168935175.1">
    <property type="nucleotide sequence ID" value="NZ_CAMDEI010000030.1"/>
</dbReference>
<dbReference type="InterPro" id="IPR029039">
    <property type="entry name" value="Flavoprotein-like_sf"/>
</dbReference>
<feature type="domain" description="Flavodoxin-like" evidence="1">
    <location>
        <begin position="14"/>
        <end position="159"/>
    </location>
</feature>
<dbReference type="InterPro" id="IPR008254">
    <property type="entry name" value="Flavodoxin/NO_synth"/>
</dbReference>
<evidence type="ECO:0000313" key="3">
    <source>
        <dbReference type="Proteomes" id="UP000522333"/>
    </source>
</evidence>
<dbReference type="GO" id="GO:0010181">
    <property type="term" value="F:FMN binding"/>
    <property type="evidence" value="ECO:0007669"/>
    <property type="project" value="InterPro"/>
</dbReference>
<dbReference type="AlphaFoldDB" id="A0A848CBG7"/>
<reference evidence="2 3" key="1">
    <citation type="submission" date="2020-04" db="EMBL/GenBank/DDBJ databases">
        <authorList>
            <person name="Hitch T.C.A."/>
            <person name="Wylensek D."/>
            <person name="Clavel T."/>
        </authorList>
    </citation>
    <scope>NUCLEOTIDE SEQUENCE [LARGE SCALE GENOMIC DNA]</scope>
    <source>
        <strain evidence="2 3">PG-251-APC-1</strain>
    </source>
</reference>
<organism evidence="2 3">
    <name type="scientific">Desulfovibrio piger</name>
    <dbReference type="NCBI Taxonomy" id="901"/>
    <lineage>
        <taxon>Bacteria</taxon>
        <taxon>Pseudomonadati</taxon>
        <taxon>Thermodesulfobacteriota</taxon>
        <taxon>Desulfovibrionia</taxon>
        <taxon>Desulfovibrionales</taxon>
        <taxon>Desulfovibrionaceae</taxon>
        <taxon>Desulfovibrio</taxon>
    </lineage>
</organism>
<dbReference type="Proteomes" id="UP000522333">
    <property type="component" value="Unassembled WGS sequence"/>
</dbReference>
<evidence type="ECO:0000259" key="1">
    <source>
        <dbReference type="Pfam" id="PF12641"/>
    </source>
</evidence>
<dbReference type="EMBL" id="JABAFY010000009">
    <property type="protein sequence ID" value="NME51668.1"/>
    <property type="molecule type" value="Genomic_DNA"/>
</dbReference>
<dbReference type="SUPFAM" id="SSF52218">
    <property type="entry name" value="Flavoproteins"/>
    <property type="match status" value="1"/>
</dbReference>
<dbReference type="Pfam" id="PF12641">
    <property type="entry name" value="Flavodoxin_3"/>
    <property type="match status" value="1"/>
</dbReference>
<evidence type="ECO:0000313" key="2">
    <source>
        <dbReference type="EMBL" id="NME51668.1"/>
    </source>
</evidence>
<name>A0A848CBG7_9BACT</name>
<protein>
    <submittedName>
        <fullName evidence="2">Flavodoxin</fullName>
    </submittedName>
</protein>